<protein>
    <submittedName>
        <fullName evidence="1">NLRC4 helical domain</fullName>
    </submittedName>
</protein>
<sequence>MSAKNVFLLHKCLTVRTKNVLLYVSCGFSA</sequence>
<reference evidence="1" key="1">
    <citation type="journal article" date="2021" name="Proc. Natl. Acad. Sci. U.S.A.">
        <title>A Catalog of Tens of Thousands of Viruses from Human Metagenomes Reveals Hidden Associations with Chronic Diseases.</title>
        <authorList>
            <person name="Tisza M.J."/>
            <person name="Buck C.B."/>
        </authorList>
    </citation>
    <scope>NUCLEOTIDE SEQUENCE</scope>
    <source>
        <strain evidence="1">Cts9W16</strain>
    </source>
</reference>
<dbReference type="EMBL" id="BK014644">
    <property type="protein sequence ID" value="DAD65474.1"/>
    <property type="molecule type" value="Genomic_DNA"/>
</dbReference>
<organism evidence="1">
    <name type="scientific">Siphoviridae sp. cts9W16</name>
    <dbReference type="NCBI Taxonomy" id="2823603"/>
    <lineage>
        <taxon>Viruses</taxon>
        <taxon>Duplodnaviria</taxon>
        <taxon>Heunggongvirae</taxon>
        <taxon>Uroviricota</taxon>
        <taxon>Caudoviricetes</taxon>
    </lineage>
</organism>
<proteinExistence type="predicted"/>
<evidence type="ECO:0000313" key="1">
    <source>
        <dbReference type="EMBL" id="DAD65474.1"/>
    </source>
</evidence>
<name>A0A8S5L768_9CAUD</name>
<accession>A0A8S5L768</accession>